<evidence type="ECO:0000256" key="4">
    <source>
        <dbReference type="ARBA" id="ARBA00023004"/>
    </source>
</evidence>
<dbReference type="CDD" id="cd03469">
    <property type="entry name" value="Rieske_RO_Alpha_N"/>
    <property type="match status" value="1"/>
</dbReference>
<evidence type="ECO:0000256" key="2">
    <source>
        <dbReference type="ARBA" id="ARBA00022723"/>
    </source>
</evidence>
<organism evidence="8 9">
    <name type="scientific">Fusarium anthophilum</name>
    <dbReference type="NCBI Taxonomy" id="48485"/>
    <lineage>
        <taxon>Eukaryota</taxon>
        <taxon>Fungi</taxon>
        <taxon>Dikarya</taxon>
        <taxon>Ascomycota</taxon>
        <taxon>Pezizomycotina</taxon>
        <taxon>Sordariomycetes</taxon>
        <taxon>Hypocreomycetidae</taxon>
        <taxon>Hypocreales</taxon>
        <taxon>Nectriaceae</taxon>
        <taxon>Fusarium</taxon>
        <taxon>Fusarium fujikuroi species complex</taxon>
    </lineage>
</organism>
<feature type="domain" description="Rieske" evidence="7">
    <location>
        <begin position="62"/>
        <end position="137"/>
    </location>
</feature>
<evidence type="ECO:0000256" key="6">
    <source>
        <dbReference type="ARBA" id="ARBA00023242"/>
    </source>
</evidence>
<evidence type="ECO:0000259" key="7">
    <source>
        <dbReference type="PROSITE" id="PS51296"/>
    </source>
</evidence>
<dbReference type="PANTHER" id="PTHR43756:SF6">
    <property type="entry name" value="CLUSTER-BINDING PROTEIN, PUTATIVE (AFU_ORTHOLOGUE AFUA_6G03920)-RELATED"/>
    <property type="match status" value="1"/>
</dbReference>
<dbReference type="PROSITE" id="PS51296">
    <property type="entry name" value="RIESKE"/>
    <property type="match status" value="1"/>
</dbReference>
<gene>
    <name evidence="8" type="ORF">FANTH_6356</name>
</gene>
<protein>
    <recommendedName>
        <fullName evidence="7">Rieske domain-containing protein</fullName>
    </recommendedName>
</protein>
<keyword evidence="5" id="KW-0411">Iron-sulfur</keyword>
<sequence length="1049" mass="117776">MDPADVVRQLLSQIFLPFLSEYGIFILPEGWWSDQARFQLERRAIFSQTWICVSHRGRFRSPGDYVVYDIAGFRILMILGKDMVVRSFHNVCRHRAFPVARKQSGSATVLGCRYHGWSYNTEGKLTKAPYFDNLPGFDRSLNSLFEIHTEQDSGGFLHVNVSRDEGVRAATFSADLENDKIEKFGRDSEFVGSFERSGKFNWKIILDQSDATLHSTAANPTSLARWFTVEGPSSIGQLSFFPLTTVHSRLSQSFWYQLTYNPVAVDQTTLRCNIYVRSPQVSFKFDGSIKDSLEKEIQQKLLGFEHEYKQLITAEEKGIANGCQAKIAAAVEMHRRREALQGLEIHPATLKQKNGEANLSKAERICQAVDCGTSRKLDCICTLPCPDVAAVGKRGCAGAVPEAVAIHANNGMEVKCDEGRPTCTNCAKKGLLCDGYPQQTLRWSYKHEVTASETLQQQRKSPEPLNVNPLAVSLNPPTADDYNREEVEEAGVMTDGEIALWPQSEDIGLSDLLGFDSTNMFDQEFAGSLGSITMETPILDFSTFDRLPDFCFDTSPQGNSWLDPSLSSRLQPLGIEADPSMRLLKCWFDEVCQAWSGFDSDSNMNRRMAEDLWQTSGPVFTALQSMSASFLSARLPQMRQSAMDLLKTATLSVQAEIQELNEKNVLDEMPTGIMFALICLGTTICWLDTRRVGWPFLQEAKSLLRWSSEQQFTTDAVKMDFFNKSLIYWDMLISFIYDPEPGTDIHRVSALSSFPRSHLLATYSQPSYEAEPHPWTGVSLLSTTLFTRSIRLCRAYRCRTVERALNSPPTTPEIEQARELEVELLQLQLSPRPSLTDTNDPRTPATHLLHAAEANQLASLLQLYIQFPALLVTPSKIVLRDTSEEEIIMVWHKRIIPLALRLIEVLEQIPSESGSCAIQPLLYICAAVGLRYTPNFPPGTEPGGGSPAKPRPMESILDYLDLLRDPVERGKQVEDPLSVSQMAIDVSKGRAFILRRLSVFKECLHPGPIGVAEKFVAELWAVYDEVSSWSMDVSWISLMDKKDLRTLFG</sequence>
<dbReference type="InterPro" id="IPR001138">
    <property type="entry name" value="Zn2Cys6_DnaBD"/>
</dbReference>
<dbReference type="GO" id="GO:0008270">
    <property type="term" value="F:zinc ion binding"/>
    <property type="evidence" value="ECO:0007669"/>
    <property type="project" value="InterPro"/>
</dbReference>
<comment type="caution">
    <text evidence="8">The sequence shown here is derived from an EMBL/GenBank/DDBJ whole genome shotgun (WGS) entry which is preliminary data.</text>
</comment>
<dbReference type="PRINTS" id="PR00090">
    <property type="entry name" value="RNGDIOXGNASE"/>
</dbReference>
<evidence type="ECO:0000256" key="5">
    <source>
        <dbReference type="ARBA" id="ARBA00023014"/>
    </source>
</evidence>
<evidence type="ECO:0000256" key="1">
    <source>
        <dbReference type="ARBA" id="ARBA00022714"/>
    </source>
</evidence>
<dbReference type="CDD" id="cd00067">
    <property type="entry name" value="GAL4"/>
    <property type="match status" value="1"/>
</dbReference>
<evidence type="ECO:0000256" key="3">
    <source>
        <dbReference type="ARBA" id="ARBA00023002"/>
    </source>
</evidence>
<dbReference type="InterPro" id="IPR017941">
    <property type="entry name" value="Rieske_2Fe-2S"/>
</dbReference>
<keyword evidence="1" id="KW-0001">2Fe-2S</keyword>
<dbReference type="Pfam" id="PF00172">
    <property type="entry name" value="Zn_clus"/>
    <property type="match status" value="1"/>
</dbReference>
<dbReference type="EMBL" id="JABEVY010000138">
    <property type="protein sequence ID" value="KAF5247605.1"/>
    <property type="molecule type" value="Genomic_DNA"/>
</dbReference>
<dbReference type="GO" id="GO:0051537">
    <property type="term" value="F:2 iron, 2 sulfur cluster binding"/>
    <property type="evidence" value="ECO:0007669"/>
    <property type="project" value="UniProtKB-KW"/>
</dbReference>
<dbReference type="InterPro" id="IPR021858">
    <property type="entry name" value="Fun_TF"/>
</dbReference>
<keyword evidence="2" id="KW-0479">Metal-binding</keyword>
<dbReference type="Pfam" id="PF00355">
    <property type="entry name" value="Rieske"/>
    <property type="match status" value="1"/>
</dbReference>
<dbReference type="GO" id="GO:0000981">
    <property type="term" value="F:DNA-binding transcription factor activity, RNA polymerase II-specific"/>
    <property type="evidence" value="ECO:0007669"/>
    <property type="project" value="InterPro"/>
</dbReference>
<keyword evidence="6" id="KW-0539">Nucleus</keyword>
<evidence type="ECO:0000313" key="8">
    <source>
        <dbReference type="EMBL" id="KAF5247605.1"/>
    </source>
</evidence>
<keyword evidence="4" id="KW-0408">Iron</keyword>
<keyword evidence="9" id="KW-1185">Reference proteome</keyword>
<dbReference type="PANTHER" id="PTHR43756">
    <property type="entry name" value="CHOLINE MONOOXYGENASE, CHLOROPLASTIC"/>
    <property type="match status" value="1"/>
</dbReference>
<name>A0A8H4ZKZ3_9HYPO</name>
<evidence type="ECO:0000313" key="9">
    <source>
        <dbReference type="Proteomes" id="UP000573603"/>
    </source>
</evidence>
<dbReference type="Gene3D" id="2.102.10.10">
    <property type="entry name" value="Rieske [2Fe-2S] iron-sulphur domain"/>
    <property type="match status" value="1"/>
</dbReference>
<proteinExistence type="predicted"/>
<keyword evidence="3" id="KW-0560">Oxidoreductase</keyword>
<dbReference type="SUPFAM" id="SSF50022">
    <property type="entry name" value="ISP domain"/>
    <property type="match status" value="1"/>
</dbReference>
<dbReference type="InterPro" id="IPR036922">
    <property type="entry name" value="Rieske_2Fe-2S_sf"/>
</dbReference>
<dbReference type="AlphaFoldDB" id="A0A8H4ZKZ3"/>
<accession>A0A8H4ZKZ3</accession>
<dbReference type="Pfam" id="PF11951">
    <property type="entry name" value="Fungal_trans_2"/>
    <property type="match status" value="1"/>
</dbReference>
<dbReference type="Proteomes" id="UP000573603">
    <property type="component" value="Unassembled WGS sequence"/>
</dbReference>
<reference evidence="8 9" key="1">
    <citation type="journal article" date="2020" name="BMC Genomics">
        <title>Correction to: Identification and distribution of gene clusters required for synthesis of sphingolipid metabolism inhibitors in diverse species of the filamentous fungus Fusarium.</title>
        <authorList>
            <person name="Kim H.S."/>
            <person name="Lohmar J.M."/>
            <person name="Busman M."/>
            <person name="Brown D.W."/>
            <person name="Naumann T.A."/>
            <person name="Divon H.H."/>
            <person name="Lysoe E."/>
            <person name="Uhlig S."/>
            <person name="Proctor R.H."/>
        </authorList>
    </citation>
    <scope>NUCLEOTIDE SEQUENCE [LARGE SCALE GENOMIC DNA]</scope>
    <source>
        <strain evidence="8 9">NRRL 25214</strain>
    </source>
</reference>
<dbReference type="InterPro" id="IPR001663">
    <property type="entry name" value="Rng_hydr_dOase-A"/>
</dbReference>
<dbReference type="GO" id="GO:0016491">
    <property type="term" value="F:oxidoreductase activity"/>
    <property type="evidence" value="ECO:0007669"/>
    <property type="project" value="UniProtKB-KW"/>
</dbReference>